<dbReference type="HAMAP" id="MF_01430">
    <property type="entry name" value="OM_assembly_BamA"/>
    <property type="match status" value="1"/>
</dbReference>
<evidence type="ECO:0000256" key="1">
    <source>
        <dbReference type="ARBA" id="ARBA00004370"/>
    </source>
</evidence>
<evidence type="ECO:0000256" key="2">
    <source>
        <dbReference type="ARBA" id="ARBA00022452"/>
    </source>
</evidence>
<dbReference type="EMBL" id="VFFF01000001">
    <property type="protein sequence ID" value="TNY32342.1"/>
    <property type="molecule type" value="Genomic_DNA"/>
</dbReference>
<evidence type="ECO:0000256" key="9">
    <source>
        <dbReference type="NCBIfam" id="TIGR03303"/>
    </source>
</evidence>
<evidence type="ECO:0000256" key="8">
    <source>
        <dbReference type="HAMAP-Rule" id="MF_01430"/>
    </source>
</evidence>
<keyword evidence="12" id="KW-1185">Reference proteome</keyword>
<accession>A0A5C5GC26</accession>
<dbReference type="GO" id="GO:0043165">
    <property type="term" value="P:Gram-negative-bacterium-type cell outer membrane assembly"/>
    <property type="evidence" value="ECO:0007669"/>
    <property type="project" value="UniProtKB-UniRule"/>
</dbReference>
<dbReference type="Gene3D" id="3.10.20.310">
    <property type="entry name" value="membrane protein fhac"/>
    <property type="match status" value="5"/>
</dbReference>
<protein>
    <recommendedName>
        <fullName evidence="8 9">Outer membrane protein assembly factor BamA</fullName>
    </recommendedName>
</protein>
<dbReference type="PANTHER" id="PTHR12815">
    <property type="entry name" value="SORTING AND ASSEMBLY MACHINERY SAMM50 PROTEIN FAMILY MEMBER"/>
    <property type="match status" value="1"/>
</dbReference>
<dbReference type="SUPFAM" id="SSF56935">
    <property type="entry name" value="Porins"/>
    <property type="match status" value="1"/>
</dbReference>
<dbReference type="InterPro" id="IPR000184">
    <property type="entry name" value="Bac_surfAg_D15"/>
</dbReference>
<dbReference type="RefSeq" id="WP_140193021.1">
    <property type="nucleotide sequence ID" value="NZ_CP065915.1"/>
</dbReference>
<dbReference type="Gene3D" id="2.40.160.50">
    <property type="entry name" value="membrane protein fhac: a member of the omp85/tpsb transporter family"/>
    <property type="match status" value="1"/>
</dbReference>
<keyword evidence="3 8" id="KW-0812">Transmembrane</keyword>
<proteinExistence type="inferred from homology"/>
<evidence type="ECO:0000313" key="12">
    <source>
        <dbReference type="Proteomes" id="UP000314011"/>
    </source>
</evidence>
<dbReference type="InterPro" id="IPR023707">
    <property type="entry name" value="OM_assembly_BamA"/>
</dbReference>
<evidence type="ECO:0000256" key="3">
    <source>
        <dbReference type="ARBA" id="ARBA00022692"/>
    </source>
</evidence>
<comment type="function">
    <text evidence="8">Part of the outer membrane protein assembly complex, which is involved in assembly and insertion of beta-barrel proteins into the outer membrane.</text>
</comment>
<feature type="domain" description="POTRA" evidence="10">
    <location>
        <begin position="106"/>
        <end position="183"/>
    </location>
</feature>
<evidence type="ECO:0000313" key="11">
    <source>
        <dbReference type="EMBL" id="TNY32342.1"/>
    </source>
</evidence>
<evidence type="ECO:0000256" key="5">
    <source>
        <dbReference type="ARBA" id="ARBA00022737"/>
    </source>
</evidence>
<name>A0A5C5GC26_9RHOB</name>
<feature type="domain" description="POTRA" evidence="10">
    <location>
        <begin position="359"/>
        <end position="432"/>
    </location>
</feature>
<feature type="domain" description="POTRA" evidence="10">
    <location>
        <begin position="38"/>
        <end position="105"/>
    </location>
</feature>
<dbReference type="GO" id="GO:0051205">
    <property type="term" value="P:protein insertion into membrane"/>
    <property type="evidence" value="ECO:0007669"/>
    <property type="project" value="UniProtKB-UniRule"/>
</dbReference>
<dbReference type="InterPro" id="IPR039910">
    <property type="entry name" value="D15-like"/>
</dbReference>
<dbReference type="PANTHER" id="PTHR12815:SF47">
    <property type="entry name" value="TRANSLOCATION AND ASSEMBLY MODULE SUBUNIT TAMA"/>
    <property type="match status" value="1"/>
</dbReference>
<dbReference type="PIRSF" id="PIRSF006076">
    <property type="entry name" value="OM_assembly_OMP85"/>
    <property type="match status" value="1"/>
</dbReference>
<gene>
    <name evidence="8 11" type="primary">bamA</name>
    <name evidence="11" type="ORF">FHY64_03335</name>
</gene>
<dbReference type="Pfam" id="PF07244">
    <property type="entry name" value="POTRA"/>
    <property type="match status" value="5"/>
</dbReference>
<comment type="caution">
    <text evidence="11">The sequence shown here is derived from an EMBL/GenBank/DDBJ whole genome shotgun (WGS) entry which is preliminary data.</text>
</comment>
<dbReference type="AlphaFoldDB" id="A0A5C5GC26"/>
<dbReference type="NCBIfam" id="TIGR03303">
    <property type="entry name" value="OM_YaeT"/>
    <property type="match status" value="1"/>
</dbReference>
<dbReference type="Pfam" id="PF01103">
    <property type="entry name" value="Omp85"/>
    <property type="match status" value="1"/>
</dbReference>
<reference evidence="11 12" key="1">
    <citation type="submission" date="2019-06" db="EMBL/GenBank/DDBJ databases">
        <title>Genome of new Rhodobacteraceae sp. SM1903.</title>
        <authorList>
            <person name="Ren X."/>
        </authorList>
    </citation>
    <scope>NUCLEOTIDE SEQUENCE [LARGE SCALE GENOMIC DNA]</scope>
    <source>
        <strain evidence="11 12">SM1903</strain>
    </source>
</reference>
<organism evidence="11 12">
    <name type="scientific">Pelagovum pacificum</name>
    <dbReference type="NCBI Taxonomy" id="2588711"/>
    <lineage>
        <taxon>Bacteria</taxon>
        <taxon>Pseudomonadati</taxon>
        <taxon>Pseudomonadota</taxon>
        <taxon>Alphaproteobacteria</taxon>
        <taxon>Rhodobacterales</taxon>
        <taxon>Paracoccaceae</taxon>
        <taxon>Pelagovum</taxon>
    </lineage>
</organism>
<dbReference type="OrthoDB" id="9803054at2"/>
<evidence type="ECO:0000256" key="7">
    <source>
        <dbReference type="ARBA" id="ARBA00023237"/>
    </source>
</evidence>
<keyword evidence="2 8" id="KW-1134">Transmembrane beta strand</keyword>
<comment type="subunit">
    <text evidence="8">Part of the Bam complex.</text>
</comment>
<comment type="subcellular location">
    <subcellularLocation>
        <location evidence="8">Cell outer membrane</location>
    </subcellularLocation>
    <subcellularLocation>
        <location evidence="1">Membrane</location>
    </subcellularLocation>
</comment>
<dbReference type="GO" id="GO:0009279">
    <property type="term" value="C:cell outer membrane"/>
    <property type="evidence" value="ECO:0007669"/>
    <property type="project" value="UniProtKB-SubCell"/>
</dbReference>
<sequence length="776" mass="86265">MTKSRSHAAAWPIEPSALFAAALMIFSILALPAFSQTYSFNSVTIEGNDRIEDGTILSYAGIARGQAVSAAQLNDATQQVRGSGLFETVELVPQGSNLLIRVSEYPTINIINFEGNARLNDDVLRSVVASQERRVYSPATAERDVAAISQAYADAGRVSAIVRPSLIRREGDRVDLVFEVFEGGLAEVERISFVGNRDFGDRRLRGVLETKQAGALRLLIQRDTFSPDRLDFDKQVLTDFYNSRGYPDFVVNDVDVQLTRERDAYLITYNVQEGRRFRIGGVGLSSQIPEANAEEFRRALRLRTGSVYSPVGIENDIARIENLAIRKGLSFVRVEPQITRNDREGTLDVNYVLVPGERIFVERIDIEGNTTTLDRVIRTQFRTVEGDPFNPRMIRQSAERIRALGYFADASVNAREGSTPDQVVIDVDVEEQPTGSLSFGANYNSDNGVSLVASFRERNFLGRGQQLDFQISTGESNRNFSFDFAEPFFLGRDLRFGIDLNYRTTDNQNALYDTERVRVSPSLSFPVSENGRLQVYYAFNWTDITDVAGDRTDPPEDRASLVIFEEADRGAVGTQSLGFGYSWDSRRNGIDPTTGYVLRFGQEYGIGDNEFVRTTALAAAETKVWSEELTLRATVEGGALHYNTGSSRVTDRYFLGSSLMRGFEPGGIGPRDADTDDALGGNYFAVARLEAEFPLGLPEEYGITGGLFLDHGSVWDVGDEHGATVLYNEFDTRTVAGVSVFWTTPIGPLRFNFSEPLDIRERDEPNNFDVTISTSF</sequence>
<evidence type="ECO:0000259" key="10">
    <source>
        <dbReference type="PROSITE" id="PS51779"/>
    </source>
</evidence>
<keyword evidence="4 8" id="KW-0732">Signal</keyword>
<dbReference type="Proteomes" id="UP000314011">
    <property type="component" value="Unassembled WGS sequence"/>
</dbReference>
<keyword evidence="7 8" id="KW-0998">Cell outer membrane</keyword>
<keyword evidence="6 8" id="KW-0472">Membrane</keyword>
<comment type="similarity">
    <text evidence="8">Belongs to the BamA family.</text>
</comment>
<dbReference type="InterPro" id="IPR010827">
    <property type="entry name" value="BamA/TamA_POTRA"/>
</dbReference>
<evidence type="ECO:0000256" key="6">
    <source>
        <dbReference type="ARBA" id="ARBA00023136"/>
    </source>
</evidence>
<dbReference type="PROSITE" id="PS51779">
    <property type="entry name" value="POTRA"/>
    <property type="match status" value="3"/>
</dbReference>
<keyword evidence="5 8" id="KW-0677">Repeat</keyword>
<dbReference type="InterPro" id="IPR034746">
    <property type="entry name" value="POTRA"/>
</dbReference>
<evidence type="ECO:0000256" key="4">
    <source>
        <dbReference type="ARBA" id="ARBA00022729"/>
    </source>
</evidence>